<evidence type="ECO:0000256" key="1">
    <source>
        <dbReference type="ARBA" id="ARBA00023186"/>
    </source>
</evidence>
<organism evidence="4 5">
    <name type="scientific">Nibribacter koreensis</name>
    <dbReference type="NCBI Taxonomy" id="1084519"/>
    <lineage>
        <taxon>Bacteria</taxon>
        <taxon>Pseudomonadati</taxon>
        <taxon>Bacteroidota</taxon>
        <taxon>Cytophagia</taxon>
        <taxon>Cytophagales</taxon>
        <taxon>Hymenobacteraceae</taxon>
        <taxon>Nibribacter</taxon>
    </lineage>
</organism>
<dbReference type="EMBL" id="BAABGX010000003">
    <property type="protein sequence ID" value="GAA4313059.1"/>
    <property type="molecule type" value="Genomic_DNA"/>
</dbReference>
<dbReference type="PRINTS" id="PR00625">
    <property type="entry name" value="JDOMAIN"/>
</dbReference>
<dbReference type="SMART" id="SM00271">
    <property type="entry name" value="DnaJ"/>
    <property type="match status" value="1"/>
</dbReference>
<feature type="transmembrane region" description="Helical" evidence="2">
    <location>
        <begin position="176"/>
        <end position="195"/>
    </location>
</feature>
<keyword evidence="2" id="KW-0472">Membrane</keyword>
<evidence type="ECO:0000313" key="4">
    <source>
        <dbReference type="EMBL" id="GAA4313059.1"/>
    </source>
</evidence>
<keyword evidence="1" id="KW-0143">Chaperone</keyword>
<comment type="caution">
    <text evidence="4">The sequence shown here is derived from an EMBL/GenBank/DDBJ whole genome shotgun (WGS) entry which is preliminary data.</text>
</comment>
<keyword evidence="5" id="KW-1185">Reference proteome</keyword>
<dbReference type="SUPFAM" id="SSF46565">
    <property type="entry name" value="Chaperone J-domain"/>
    <property type="match status" value="1"/>
</dbReference>
<dbReference type="PANTHER" id="PTHR44360">
    <property type="entry name" value="DNAJ HOMOLOG SUBFAMILY B MEMBER 9"/>
    <property type="match status" value="1"/>
</dbReference>
<evidence type="ECO:0000313" key="5">
    <source>
        <dbReference type="Proteomes" id="UP001501844"/>
    </source>
</evidence>
<evidence type="ECO:0000259" key="3">
    <source>
        <dbReference type="PROSITE" id="PS50076"/>
    </source>
</evidence>
<dbReference type="RefSeq" id="WP_345168469.1">
    <property type="nucleotide sequence ID" value="NZ_BAABGX010000003.1"/>
</dbReference>
<dbReference type="PROSITE" id="PS50076">
    <property type="entry name" value="DNAJ_2"/>
    <property type="match status" value="1"/>
</dbReference>
<accession>A0ABP8FXL4</accession>
<proteinExistence type="predicted"/>
<dbReference type="Gene3D" id="1.10.287.110">
    <property type="entry name" value="DnaJ domain"/>
    <property type="match status" value="1"/>
</dbReference>
<keyword evidence="2" id="KW-0812">Transmembrane</keyword>
<dbReference type="Pfam" id="PF00226">
    <property type="entry name" value="DnaJ"/>
    <property type="match status" value="1"/>
</dbReference>
<dbReference type="CDD" id="cd06257">
    <property type="entry name" value="DnaJ"/>
    <property type="match status" value="1"/>
</dbReference>
<gene>
    <name evidence="4" type="ORF">GCM10023183_32410</name>
</gene>
<evidence type="ECO:0000256" key="2">
    <source>
        <dbReference type="SAM" id="Phobius"/>
    </source>
</evidence>
<feature type="transmembrane region" description="Helical" evidence="2">
    <location>
        <begin position="143"/>
        <end position="170"/>
    </location>
</feature>
<protein>
    <recommendedName>
        <fullName evidence="3">J domain-containing protein</fullName>
    </recommendedName>
</protein>
<dbReference type="Proteomes" id="UP001501844">
    <property type="component" value="Unassembled WGS sequence"/>
</dbReference>
<dbReference type="PANTHER" id="PTHR44360:SF1">
    <property type="entry name" value="DNAJ HOMOLOG SUBFAMILY B MEMBER 9"/>
    <property type="match status" value="1"/>
</dbReference>
<dbReference type="InterPro" id="IPR036869">
    <property type="entry name" value="J_dom_sf"/>
</dbReference>
<reference evidence="5" key="1">
    <citation type="journal article" date="2019" name="Int. J. Syst. Evol. Microbiol.">
        <title>The Global Catalogue of Microorganisms (GCM) 10K type strain sequencing project: providing services to taxonomists for standard genome sequencing and annotation.</title>
        <authorList>
            <consortium name="The Broad Institute Genomics Platform"/>
            <consortium name="The Broad Institute Genome Sequencing Center for Infectious Disease"/>
            <person name="Wu L."/>
            <person name="Ma J."/>
        </authorList>
    </citation>
    <scope>NUCLEOTIDE SEQUENCE [LARGE SCALE GENOMIC DNA]</scope>
    <source>
        <strain evidence="5">JCM 17917</strain>
    </source>
</reference>
<feature type="domain" description="J" evidence="3">
    <location>
        <begin position="4"/>
        <end position="60"/>
    </location>
</feature>
<dbReference type="InterPro" id="IPR051948">
    <property type="entry name" value="Hsp70_co-chaperone_J-domain"/>
</dbReference>
<keyword evidence="2" id="KW-1133">Transmembrane helix</keyword>
<dbReference type="InterPro" id="IPR001623">
    <property type="entry name" value="DnaJ_domain"/>
</dbReference>
<name>A0ABP8FXL4_9BACT</name>
<sequence length="217" mass="25760">MLAESYRVLQVPFGAQMPEVRRAYRQLVLQYHPDRNREPNAQETFLRVQAAYEFLQGYHANPSQFFAPSPVTSSQPEDPKSKAERDWEKYQYVYEPPADPKEFAAWAEVGKERVRRQAKKDHEAYIRRTLAMKAKWWYQLARLFSYLVLLFGAVFGLGVLLTPLWFAWIGYYYHPYYYRFVALGVIIIPMGLRVLQMMKSLKEDIKYYFGENLTEQN</sequence>